<feature type="compositionally biased region" description="Low complexity" evidence="1">
    <location>
        <begin position="133"/>
        <end position="148"/>
    </location>
</feature>
<comment type="caution">
    <text evidence="2">The sequence shown here is derived from an EMBL/GenBank/DDBJ whole genome shotgun (WGS) entry which is preliminary data.</text>
</comment>
<feature type="region of interest" description="Disordered" evidence="1">
    <location>
        <begin position="133"/>
        <end position="159"/>
    </location>
</feature>
<protein>
    <submittedName>
        <fullName evidence="2">Uncharacterized protein</fullName>
    </submittedName>
</protein>
<dbReference type="AlphaFoldDB" id="A0A4Y2VAN5"/>
<evidence type="ECO:0000256" key="1">
    <source>
        <dbReference type="SAM" id="MobiDB-lite"/>
    </source>
</evidence>
<accession>A0A4Y2VAN5</accession>
<feature type="non-terminal residue" evidence="2">
    <location>
        <position position="1"/>
    </location>
</feature>
<keyword evidence="3" id="KW-1185">Reference proteome</keyword>
<gene>
    <name evidence="2" type="ORF">AVEN_116106_1</name>
</gene>
<proteinExistence type="predicted"/>
<dbReference type="Proteomes" id="UP000499080">
    <property type="component" value="Unassembled WGS sequence"/>
</dbReference>
<sequence>LLWRRNTLYYPAYESEEITRRAAAGRKLVWQKEHILWIHGLRDPTWIHQPVTDDGIIIYSYFSSFRLENHHLKLLFSFQPPRESSSKFTFSFRLQRESSYFSFTPQRESSSKLLLNFRLKENRYLKDCFSSFPPKKSSSTVTSPTSASQRESSSKVAHNCASKENHLKLLFLPPQRIII</sequence>
<evidence type="ECO:0000313" key="3">
    <source>
        <dbReference type="Proteomes" id="UP000499080"/>
    </source>
</evidence>
<name>A0A4Y2VAN5_ARAVE</name>
<evidence type="ECO:0000313" key="2">
    <source>
        <dbReference type="EMBL" id="GBO21156.1"/>
    </source>
</evidence>
<dbReference type="EMBL" id="BGPR01044384">
    <property type="protein sequence ID" value="GBO21156.1"/>
    <property type="molecule type" value="Genomic_DNA"/>
</dbReference>
<organism evidence="2 3">
    <name type="scientific">Araneus ventricosus</name>
    <name type="common">Orbweaver spider</name>
    <name type="synonym">Epeira ventricosa</name>
    <dbReference type="NCBI Taxonomy" id="182803"/>
    <lineage>
        <taxon>Eukaryota</taxon>
        <taxon>Metazoa</taxon>
        <taxon>Ecdysozoa</taxon>
        <taxon>Arthropoda</taxon>
        <taxon>Chelicerata</taxon>
        <taxon>Arachnida</taxon>
        <taxon>Araneae</taxon>
        <taxon>Araneomorphae</taxon>
        <taxon>Entelegynae</taxon>
        <taxon>Araneoidea</taxon>
        <taxon>Araneidae</taxon>
        <taxon>Araneus</taxon>
    </lineage>
</organism>
<reference evidence="2 3" key="1">
    <citation type="journal article" date="2019" name="Sci. Rep.">
        <title>Orb-weaving spider Araneus ventricosus genome elucidates the spidroin gene catalogue.</title>
        <authorList>
            <person name="Kono N."/>
            <person name="Nakamura H."/>
            <person name="Ohtoshi R."/>
            <person name="Moran D.A.P."/>
            <person name="Shinohara A."/>
            <person name="Yoshida Y."/>
            <person name="Fujiwara M."/>
            <person name="Mori M."/>
            <person name="Tomita M."/>
            <person name="Arakawa K."/>
        </authorList>
    </citation>
    <scope>NUCLEOTIDE SEQUENCE [LARGE SCALE GENOMIC DNA]</scope>
</reference>